<dbReference type="PRINTS" id="PR00259">
    <property type="entry name" value="TMFOUR"/>
</dbReference>
<evidence type="ECO:0000313" key="7">
    <source>
        <dbReference type="Proteomes" id="UP000694865"/>
    </source>
</evidence>
<comment type="subcellular location">
    <subcellularLocation>
        <location evidence="1 6">Membrane</location>
        <topology evidence="1 6">Multi-pass membrane protein</topology>
    </subcellularLocation>
</comment>
<dbReference type="InterPro" id="IPR018499">
    <property type="entry name" value="Tetraspanin/Peripherin"/>
</dbReference>
<dbReference type="PANTHER" id="PTHR19282">
    <property type="entry name" value="TETRASPANIN"/>
    <property type="match status" value="1"/>
</dbReference>
<feature type="transmembrane region" description="Helical" evidence="6">
    <location>
        <begin position="209"/>
        <end position="233"/>
    </location>
</feature>
<dbReference type="GeneID" id="100371064"/>
<keyword evidence="3 6" id="KW-0812">Transmembrane</keyword>
<dbReference type="PIRSF" id="PIRSF002419">
    <property type="entry name" value="Tetraspanin"/>
    <property type="match status" value="1"/>
</dbReference>
<dbReference type="Gene3D" id="1.10.1450.10">
    <property type="entry name" value="Tetraspanin"/>
    <property type="match status" value="1"/>
</dbReference>
<dbReference type="PANTHER" id="PTHR19282:SF544">
    <property type="entry name" value="TETRASPANIN"/>
    <property type="match status" value="1"/>
</dbReference>
<comment type="similarity">
    <text evidence="2 6">Belongs to the tetraspanin (TM4SF) family.</text>
</comment>
<accession>A0ABM0GS79</accession>
<sequence length="248" mass="26968">MGVCSVTAKCTMVILAVIFWAAAAGLGYVGIHVFVTYGNYEDITKSYYTLIPAGIILGAAVFLLITGLVGCCGACIESKCLLGTFFTLILLILLLEITGAVLGFVYHGEVKKNIREGMDDAIHNYNGNNDSAGSGSVDYMQEELKCCGVYNYTDWKDTDYFKKTKTVPTSCCKNTTDCTGSLAPTETDKLYQDGCFVKLTDIFQDNLKYIAVAACVLAIIMLIGMIFSCMLICSRKEVPYVSLQGEYA</sequence>
<protein>
    <recommendedName>
        <fullName evidence="6">Tetraspanin</fullName>
    </recommendedName>
</protein>
<dbReference type="Proteomes" id="UP000694865">
    <property type="component" value="Unplaced"/>
</dbReference>
<dbReference type="SUPFAM" id="SSF48652">
    <property type="entry name" value="Tetraspanin"/>
    <property type="match status" value="1"/>
</dbReference>
<feature type="transmembrane region" description="Helical" evidence="6">
    <location>
        <begin position="47"/>
        <end position="69"/>
    </location>
</feature>
<name>A0ABM0GS79_SACKO</name>
<dbReference type="InterPro" id="IPR008952">
    <property type="entry name" value="Tetraspanin_EC2_sf"/>
</dbReference>
<proteinExistence type="inferred from homology"/>
<evidence type="ECO:0000256" key="1">
    <source>
        <dbReference type="ARBA" id="ARBA00004141"/>
    </source>
</evidence>
<gene>
    <name evidence="8" type="primary">LOC100371064</name>
</gene>
<evidence type="ECO:0000313" key="8">
    <source>
        <dbReference type="RefSeq" id="XP_002736204.1"/>
    </source>
</evidence>
<dbReference type="InterPro" id="IPR000301">
    <property type="entry name" value="Tetraspanin_animals"/>
</dbReference>
<evidence type="ECO:0000256" key="5">
    <source>
        <dbReference type="ARBA" id="ARBA00023136"/>
    </source>
</evidence>
<evidence type="ECO:0000256" key="3">
    <source>
        <dbReference type="ARBA" id="ARBA00022692"/>
    </source>
</evidence>
<reference evidence="8" key="1">
    <citation type="submission" date="2025-08" db="UniProtKB">
        <authorList>
            <consortium name="RefSeq"/>
        </authorList>
    </citation>
    <scope>IDENTIFICATION</scope>
    <source>
        <tissue evidence="8">Testes</tissue>
    </source>
</reference>
<feature type="transmembrane region" description="Helical" evidence="6">
    <location>
        <begin position="12"/>
        <end position="35"/>
    </location>
</feature>
<keyword evidence="5 6" id="KW-0472">Membrane</keyword>
<dbReference type="RefSeq" id="XP_002736204.1">
    <property type="nucleotide sequence ID" value="XM_002736158.2"/>
</dbReference>
<evidence type="ECO:0000256" key="2">
    <source>
        <dbReference type="ARBA" id="ARBA00006840"/>
    </source>
</evidence>
<feature type="transmembrane region" description="Helical" evidence="6">
    <location>
        <begin position="81"/>
        <end position="106"/>
    </location>
</feature>
<evidence type="ECO:0000256" key="4">
    <source>
        <dbReference type="ARBA" id="ARBA00022989"/>
    </source>
</evidence>
<organism evidence="7 8">
    <name type="scientific">Saccoglossus kowalevskii</name>
    <name type="common">Acorn worm</name>
    <dbReference type="NCBI Taxonomy" id="10224"/>
    <lineage>
        <taxon>Eukaryota</taxon>
        <taxon>Metazoa</taxon>
        <taxon>Hemichordata</taxon>
        <taxon>Enteropneusta</taxon>
        <taxon>Harrimaniidae</taxon>
        <taxon>Saccoglossus</taxon>
    </lineage>
</organism>
<keyword evidence="4 6" id="KW-1133">Transmembrane helix</keyword>
<dbReference type="Pfam" id="PF00335">
    <property type="entry name" value="Tetraspanin"/>
    <property type="match status" value="1"/>
</dbReference>
<keyword evidence="7" id="KW-1185">Reference proteome</keyword>
<evidence type="ECO:0000256" key="6">
    <source>
        <dbReference type="RuleBase" id="RU361218"/>
    </source>
</evidence>